<keyword evidence="3" id="KW-0464">Manganese</keyword>
<evidence type="ECO:0000256" key="1">
    <source>
        <dbReference type="ARBA" id="ARBA00022723"/>
    </source>
</evidence>
<evidence type="ECO:0000313" key="6">
    <source>
        <dbReference type="EMBL" id="KRX05969.1"/>
    </source>
</evidence>
<evidence type="ECO:0000256" key="2">
    <source>
        <dbReference type="ARBA" id="ARBA00022801"/>
    </source>
</evidence>
<gene>
    <name evidence="6" type="ORF">PPERSA_01047</name>
</gene>
<dbReference type="SMART" id="SM00156">
    <property type="entry name" value="PP2Ac"/>
    <property type="match status" value="1"/>
</dbReference>
<keyword evidence="2 4" id="KW-0378">Hydrolase</keyword>
<dbReference type="PRINTS" id="PR00114">
    <property type="entry name" value="STPHPHTASE"/>
</dbReference>
<comment type="similarity">
    <text evidence="4">Belongs to the PPP phosphatase family.</text>
</comment>
<dbReference type="PANTHER" id="PTHR45619">
    <property type="entry name" value="SERINE/THREONINE-PROTEIN PHOSPHATASE PP2A-RELATED"/>
    <property type="match status" value="1"/>
</dbReference>
<dbReference type="GO" id="GO:0004722">
    <property type="term" value="F:protein serine/threonine phosphatase activity"/>
    <property type="evidence" value="ECO:0007669"/>
    <property type="project" value="UniProtKB-EC"/>
</dbReference>
<dbReference type="OMA" id="PFYCGQT"/>
<feature type="domain" description="Serine/threonine specific protein phosphatases" evidence="5">
    <location>
        <begin position="114"/>
        <end position="119"/>
    </location>
</feature>
<evidence type="ECO:0000313" key="7">
    <source>
        <dbReference type="Proteomes" id="UP000054937"/>
    </source>
</evidence>
<dbReference type="Gene3D" id="3.60.21.10">
    <property type="match status" value="1"/>
</dbReference>
<dbReference type="EMBL" id="LDAU01000102">
    <property type="protein sequence ID" value="KRX05969.1"/>
    <property type="molecule type" value="Genomic_DNA"/>
</dbReference>
<dbReference type="PROSITE" id="PS00125">
    <property type="entry name" value="SER_THR_PHOSPHATASE"/>
    <property type="match status" value="1"/>
</dbReference>
<comment type="caution">
    <text evidence="6">The sequence shown here is derived from an EMBL/GenBank/DDBJ whole genome shotgun (WGS) entry which is preliminary data.</text>
</comment>
<accession>A0A0V0QUU1</accession>
<name>A0A0V0QUU1_PSEPJ</name>
<dbReference type="InterPro" id="IPR004843">
    <property type="entry name" value="Calcineurin-like_PHP"/>
</dbReference>
<dbReference type="OrthoDB" id="1930084at2759"/>
<dbReference type="InterPro" id="IPR029052">
    <property type="entry name" value="Metallo-depent_PP-like"/>
</dbReference>
<organism evidence="6 7">
    <name type="scientific">Pseudocohnilembus persalinus</name>
    <name type="common">Ciliate</name>
    <dbReference type="NCBI Taxonomy" id="266149"/>
    <lineage>
        <taxon>Eukaryota</taxon>
        <taxon>Sar</taxon>
        <taxon>Alveolata</taxon>
        <taxon>Ciliophora</taxon>
        <taxon>Intramacronucleata</taxon>
        <taxon>Oligohymenophorea</taxon>
        <taxon>Scuticociliatia</taxon>
        <taxon>Philasterida</taxon>
        <taxon>Pseudocohnilembidae</taxon>
        <taxon>Pseudocohnilembus</taxon>
    </lineage>
</organism>
<dbReference type="Pfam" id="PF00149">
    <property type="entry name" value="Metallophos"/>
    <property type="match status" value="1"/>
</dbReference>
<dbReference type="AlphaFoldDB" id="A0A0V0QUU1"/>
<proteinExistence type="inferred from homology"/>
<evidence type="ECO:0000259" key="5">
    <source>
        <dbReference type="PROSITE" id="PS00125"/>
    </source>
</evidence>
<dbReference type="SUPFAM" id="SSF56300">
    <property type="entry name" value="Metallo-dependent phosphatases"/>
    <property type="match status" value="1"/>
</dbReference>
<dbReference type="InterPro" id="IPR047129">
    <property type="entry name" value="PPA2-like"/>
</dbReference>
<dbReference type="Proteomes" id="UP000054937">
    <property type="component" value="Unassembled WGS sequence"/>
</dbReference>
<evidence type="ECO:0000256" key="3">
    <source>
        <dbReference type="ARBA" id="ARBA00023211"/>
    </source>
</evidence>
<sequence>MSQDSIEYHIEKFMNLKNEKYIIPEKKLRKIVNQAKEILLEESNLHPVTAPVNIVGDIHGQFWDLLELFKVGGQIPQQKYLFMGDYVDRGYQSVETIQLLICLKVLYPDKITLIRGNHESRRLNKDYGFYDEVHKKYGNAVPWIIINDFFDYLPISALVEGHILCLHGGLSPDIKTIDQINTIHRFQDIPGEGSFCDIVWSDPSKDVDLWALNDRGAGYVFGETVCTKFCELNNLKMICRAHQLADNGIDYPFGNNKLATIWSAPNYCFRMGNKAVIYCLDEQLNSQVKYFEDNKEENEKTIENISNVLPYFL</sequence>
<keyword evidence="7" id="KW-1185">Reference proteome</keyword>
<dbReference type="InParanoid" id="A0A0V0QUU1"/>
<evidence type="ECO:0000256" key="4">
    <source>
        <dbReference type="RuleBase" id="RU004273"/>
    </source>
</evidence>
<keyword evidence="1" id="KW-0479">Metal-binding</keyword>
<protein>
    <recommendedName>
        <fullName evidence="4">Serine/threonine-protein phosphatase</fullName>
        <ecNumber evidence="4">3.1.3.16</ecNumber>
    </recommendedName>
</protein>
<dbReference type="GO" id="GO:0046872">
    <property type="term" value="F:metal ion binding"/>
    <property type="evidence" value="ECO:0007669"/>
    <property type="project" value="UniProtKB-KW"/>
</dbReference>
<dbReference type="EC" id="3.1.3.16" evidence="4"/>
<comment type="catalytic activity">
    <reaction evidence="4">
        <text>O-phospho-L-threonyl-[protein] + H2O = L-threonyl-[protein] + phosphate</text>
        <dbReference type="Rhea" id="RHEA:47004"/>
        <dbReference type="Rhea" id="RHEA-COMP:11060"/>
        <dbReference type="Rhea" id="RHEA-COMP:11605"/>
        <dbReference type="ChEBI" id="CHEBI:15377"/>
        <dbReference type="ChEBI" id="CHEBI:30013"/>
        <dbReference type="ChEBI" id="CHEBI:43474"/>
        <dbReference type="ChEBI" id="CHEBI:61977"/>
        <dbReference type="EC" id="3.1.3.16"/>
    </reaction>
</comment>
<dbReference type="InterPro" id="IPR006186">
    <property type="entry name" value="Ser/Thr-sp_prot-phosphatase"/>
</dbReference>
<reference evidence="6 7" key="1">
    <citation type="journal article" date="2015" name="Sci. Rep.">
        <title>Genome of the facultative scuticociliatosis pathogen Pseudocohnilembus persalinus provides insight into its virulence through horizontal gene transfer.</title>
        <authorList>
            <person name="Xiong J."/>
            <person name="Wang G."/>
            <person name="Cheng J."/>
            <person name="Tian M."/>
            <person name="Pan X."/>
            <person name="Warren A."/>
            <person name="Jiang C."/>
            <person name="Yuan D."/>
            <person name="Miao W."/>
        </authorList>
    </citation>
    <scope>NUCLEOTIDE SEQUENCE [LARGE SCALE GENOMIC DNA]</scope>
    <source>
        <strain evidence="6">36N120E</strain>
    </source>
</reference>